<feature type="domain" description="SCA7" evidence="2">
    <location>
        <begin position="235"/>
        <end position="301"/>
    </location>
</feature>
<dbReference type="PANTHER" id="PTHR47805">
    <property type="entry name" value="SAGA-ASSOCIATED FACTOR 73"/>
    <property type="match status" value="1"/>
</dbReference>
<feature type="region of interest" description="Disordered" evidence="1">
    <location>
        <begin position="389"/>
        <end position="433"/>
    </location>
</feature>
<organism evidence="3 4">
    <name type="scientific">Phialemonium atrogriseum</name>
    <dbReference type="NCBI Taxonomy" id="1093897"/>
    <lineage>
        <taxon>Eukaryota</taxon>
        <taxon>Fungi</taxon>
        <taxon>Dikarya</taxon>
        <taxon>Ascomycota</taxon>
        <taxon>Pezizomycotina</taxon>
        <taxon>Sordariomycetes</taxon>
        <taxon>Sordariomycetidae</taxon>
        <taxon>Cephalothecales</taxon>
        <taxon>Cephalothecaceae</taxon>
        <taxon>Phialemonium</taxon>
    </lineage>
</organism>
<feature type="compositionally biased region" description="Low complexity" evidence="1">
    <location>
        <begin position="63"/>
        <end position="79"/>
    </location>
</feature>
<dbReference type="PANTHER" id="PTHR47805:SF1">
    <property type="entry name" value="SAGA-ASSOCIATED FACTOR 73"/>
    <property type="match status" value="1"/>
</dbReference>
<dbReference type="GO" id="GO:0031048">
    <property type="term" value="P:regulatory ncRNA-mediated heterochromatin formation"/>
    <property type="evidence" value="ECO:0007669"/>
    <property type="project" value="TreeGrafter"/>
</dbReference>
<feature type="compositionally biased region" description="Acidic residues" evidence="1">
    <location>
        <begin position="174"/>
        <end position="185"/>
    </location>
</feature>
<comment type="caution">
    <text evidence="3">The sequence shown here is derived from an EMBL/GenBank/DDBJ whole genome shotgun (WGS) entry which is preliminary data.</text>
</comment>
<dbReference type="Proteomes" id="UP001244011">
    <property type="component" value="Unassembled WGS sequence"/>
</dbReference>
<name>A0AAJ0FNT1_9PEZI</name>
<evidence type="ECO:0000313" key="3">
    <source>
        <dbReference type="EMBL" id="KAK1769334.1"/>
    </source>
</evidence>
<feature type="region of interest" description="Disordered" evidence="1">
    <location>
        <begin position="1"/>
        <end position="246"/>
    </location>
</feature>
<dbReference type="InterPro" id="IPR037804">
    <property type="entry name" value="SGF73"/>
</dbReference>
<dbReference type="Gene3D" id="6.10.140.670">
    <property type="match status" value="1"/>
</dbReference>
<evidence type="ECO:0000313" key="4">
    <source>
        <dbReference type="Proteomes" id="UP001244011"/>
    </source>
</evidence>
<accession>A0AAJ0FNT1</accession>
<feature type="compositionally biased region" description="Basic and acidic residues" evidence="1">
    <location>
        <begin position="140"/>
        <end position="173"/>
    </location>
</feature>
<sequence>MADPRKDEEETTIKVASSKDKASGKERQLSIGIIKLKKPTPKHSKSGNWKDGSTLDDEKKSKAAANAAAAAASASAASSPGPVINPLDEASREAFVTSRAIEDGPDLQQCKHCKKSVSKSAAKEHIAACLKIKKEKAQRKKEAREARERAREAAREEEARKAENDEADARGGGEDDNSDGDDDGGGGEKKGQQQPKKAAGKKADGTVSGKKRKADGEPDKAPKPKKKKDEPKAKTAKPKGPVDVERQCGVILPNGQPCARSLTCKSHSMGAKRAVPGRSLPYDMLLAAYQKKNQAKQQKAAIDASAPLEEDDDLNGGAVDSDEETAAVMGALARWNPQPALPQPTFAPIRRQYQLARLHEQLQMATNGGRVNIFRVVGYGAQRLPEGHEGLLDTEDAPGEPDPGAMGPFSRRSSAYSVSGVPQQRQPSVSSRA</sequence>
<proteinExistence type="predicted"/>
<keyword evidence="4" id="KW-1185">Reference proteome</keyword>
<dbReference type="GeneID" id="85309175"/>
<evidence type="ECO:0000259" key="2">
    <source>
        <dbReference type="PROSITE" id="PS51505"/>
    </source>
</evidence>
<feature type="compositionally biased region" description="Basic residues" evidence="1">
    <location>
        <begin position="35"/>
        <end position="45"/>
    </location>
</feature>
<dbReference type="Pfam" id="PF08313">
    <property type="entry name" value="SCA7"/>
    <property type="match status" value="1"/>
</dbReference>
<dbReference type="RefSeq" id="XP_060285547.1">
    <property type="nucleotide sequence ID" value="XM_060425988.1"/>
</dbReference>
<dbReference type="AlphaFoldDB" id="A0AAJ0FNT1"/>
<dbReference type="GO" id="GO:0000124">
    <property type="term" value="C:SAGA complex"/>
    <property type="evidence" value="ECO:0007669"/>
    <property type="project" value="InterPro"/>
</dbReference>
<dbReference type="EMBL" id="MU839003">
    <property type="protein sequence ID" value="KAK1769334.1"/>
    <property type="molecule type" value="Genomic_DNA"/>
</dbReference>
<dbReference type="InterPro" id="IPR013243">
    <property type="entry name" value="SCA7_dom"/>
</dbReference>
<gene>
    <name evidence="3" type="ORF">QBC33DRAFT_513549</name>
</gene>
<dbReference type="PROSITE" id="PS51505">
    <property type="entry name" value="SCA7"/>
    <property type="match status" value="1"/>
</dbReference>
<protein>
    <submittedName>
        <fullName evidence="3">SCA7-domain-containing protein</fullName>
    </submittedName>
</protein>
<feature type="compositionally biased region" description="Basic and acidic residues" evidence="1">
    <location>
        <begin position="214"/>
        <end position="233"/>
    </location>
</feature>
<dbReference type="GO" id="GO:0006357">
    <property type="term" value="P:regulation of transcription by RNA polymerase II"/>
    <property type="evidence" value="ECO:0007669"/>
    <property type="project" value="TreeGrafter"/>
</dbReference>
<evidence type="ECO:0000256" key="1">
    <source>
        <dbReference type="SAM" id="MobiDB-lite"/>
    </source>
</evidence>
<feature type="compositionally biased region" description="Polar residues" evidence="1">
    <location>
        <begin position="411"/>
        <end position="433"/>
    </location>
</feature>
<feature type="compositionally biased region" description="Basic and acidic residues" evidence="1">
    <location>
        <begin position="1"/>
        <end position="28"/>
    </location>
</feature>
<dbReference type="GO" id="GO:1904802">
    <property type="term" value="P:RITS complex assembly"/>
    <property type="evidence" value="ECO:0007669"/>
    <property type="project" value="TreeGrafter"/>
</dbReference>
<reference evidence="3" key="1">
    <citation type="submission" date="2023-06" db="EMBL/GenBank/DDBJ databases">
        <title>Genome-scale phylogeny and comparative genomics of the fungal order Sordariales.</title>
        <authorList>
            <consortium name="Lawrence Berkeley National Laboratory"/>
            <person name="Hensen N."/>
            <person name="Bonometti L."/>
            <person name="Westerberg I."/>
            <person name="Brannstrom I.O."/>
            <person name="Guillou S."/>
            <person name="Cros-Aarteil S."/>
            <person name="Calhoun S."/>
            <person name="Haridas S."/>
            <person name="Kuo A."/>
            <person name="Mondo S."/>
            <person name="Pangilinan J."/>
            <person name="Riley R."/>
            <person name="Labutti K."/>
            <person name="Andreopoulos B."/>
            <person name="Lipzen A."/>
            <person name="Chen C."/>
            <person name="Yanf M."/>
            <person name="Daum C."/>
            <person name="Ng V."/>
            <person name="Clum A."/>
            <person name="Steindorff A."/>
            <person name="Ohm R."/>
            <person name="Martin F."/>
            <person name="Silar P."/>
            <person name="Natvig D."/>
            <person name="Lalanne C."/>
            <person name="Gautier V."/>
            <person name="Ament-Velasquez S.L."/>
            <person name="Kruys A."/>
            <person name="Hutchinson M.I."/>
            <person name="Powell A.J."/>
            <person name="Barry K."/>
            <person name="Miller A.N."/>
            <person name="Grigoriev I.V."/>
            <person name="Debuchy R."/>
            <person name="Gladieux P."/>
            <person name="Thoren M.H."/>
            <person name="Johannesson H."/>
        </authorList>
    </citation>
    <scope>NUCLEOTIDE SEQUENCE</scope>
    <source>
        <strain evidence="3">8032-3</strain>
    </source>
</reference>